<reference evidence="2 3" key="1">
    <citation type="submission" date="2015-01" db="EMBL/GenBank/DDBJ databases">
        <title>Genome sequence of Jeotgalibacillus alimentarius.</title>
        <authorList>
            <person name="Goh K.M."/>
            <person name="Chan K.-G."/>
            <person name="Yaakop A.S."/>
            <person name="Ee R."/>
            <person name="Gan H.M."/>
            <person name="Chan C.S."/>
        </authorList>
    </citation>
    <scope>NUCLEOTIDE SEQUENCE [LARGE SCALE GENOMIC DNA]</scope>
    <source>
        <strain evidence="2 3">YKJ-13</strain>
    </source>
</reference>
<dbReference type="AlphaFoldDB" id="A0A0C2S3L7"/>
<dbReference type="STRING" id="135826.KP77_23360"/>
<evidence type="ECO:0000313" key="2">
    <source>
        <dbReference type="EMBL" id="KIL48549.1"/>
    </source>
</evidence>
<keyword evidence="3" id="KW-1185">Reference proteome</keyword>
<evidence type="ECO:0000313" key="3">
    <source>
        <dbReference type="Proteomes" id="UP000031950"/>
    </source>
</evidence>
<comment type="caution">
    <text evidence="2">The sequence shown here is derived from an EMBL/GenBank/DDBJ whole genome shotgun (WGS) entry which is preliminary data.</text>
</comment>
<name>A0A0C2S3L7_9BACL</name>
<dbReference type="InterPro" id="IPR025571">
    <property type="entry name" value="YqfQ"/>
</dbReference>
<dbReference type="PATRIC" id="fig|135826.4.peg.2329"/>
<dbReference type="EMBL" id="JXRQ01000020">
    <property type="protein sequence ID" value="KIL48549.1"/>
    <property type="molecule type" value="Genomic_DNA"/>
</dbReference>
<protein>
    <submittedName>
        <fullName evidence="2">Spore protein YqfQ</fullName>
    </submittedName>
</protein>
<sequence>MYGYRPYYPTMFTQSVPKTSSTLSLASIQKWTGTAQQFIKTANSFLPYVQQYGPLVKNLPVMWKLYKAFNESETDTEKEVNDDQVAHAQSEPVAEPVKTYESIPKLYL</sequence>
<organism evidence="2 3">
    <name type="scientific">Jeotgalibacillus alimentarius</name>
    <dbReference type="NCBI Taxonomy" id="135826"/>
    <lineage>
        <taxon>Bacteria</taxon>
        <taxon>Bacillati</taxon>
        <taxon>Bacillota</taxon>
        <taxon>Bacilli</taxon>
        <taxon>Bacillales</taxon>
        <taxon>Caryophanaceae</taxon>
        <taxon>Jeotgalibacillus</taxon>
    </lineage>
</organism>
<dbReference type="RefSeq" id="WP_041122896.1">
    <property type="nucleotide sequence ID" value="NZ_JXRQ01000020.1"/>
</dbReference>
<dbReference type="Pfam" id="PF14181">
    <property type="entry name" value="YqfQ"/>
    <property type="match status" value="1"/>
</dbReference>
<proteinExistence type="predicted"/>
<dbReference type="Proteomes" id="UP000031950">
    <property type="component" value="Unassembled WGS sequence"/>
</dbReference>
<feature type="region of interest" description="Disordered" evidence="1">
    <location>
        <begin position="74"/>
        <end position="108"/>
    </location>
</feature>
<gene>
    <name evidence="2" type="ORF">KP77_23360</name>
</gene>
<feature type="compositionally biased region" description="Basic and acidic residues" evidence="1">
    <location>
        <begin position="75"/>
        <end position="85"/>
    </location>
</feature>
<evidence type="ECO:0000256" key="1">
    <source>
        <dbReference type="SAM" id="MobiDB-lite"/>
    </source>
</evidence>
<accession>A0A0C2S3L7</accession>